<dbReference type="InParanoid" id="A0A068TKP3"/>
<dbReference type="GO" id="GO:0005516">
    <property type="term" value="F:calmodulin binding"/>
    <property type="evidence" value="ECO:0007669"/>
    <property type="project" value="UniProtKB-KW"/>
</dbReference>
<dbReference type="FunCoup" id="A0A068TKP3">
    <property type="interactions" value="780"/>
</dbReference>
<proteinExistence type="inferred from homology"/>
<evidence type="ECO:0008006" key="6">
    <source>
        <dbReference type="Google" id="ProtNLM"/>
    </source>
</evidence>
<dbReference type="PANTHER" id="PTHR32295">
    <property type="entry name" value="IQ-DOMAIN 5-RELATED"/>
    <property type="match status" value="1"/>
</dbReference>
<evidence type="ECO:0000256" key="2">
    <source>
        <dbReference type="ARBA" id="ARBA00024341"/>
    </source>
</evidence>
<dbReference type="InterPro" id="IPR000048">
    <property type="entry name" value="IQ_motif_EF-hand-BS"/>
</dbReference>
<feature type="region of interest" description="Disordered" evidence="3">
    <location>
        <begin position="17"/>
        <end position="39"/>
    </location>
</feature>
<evidence type="ECO:0000256" key="1">
    <source>
        <dbReference type="ARBA" id="ARBA00022860"/>
    </source>
</evidence>
<feature type="compositionally biased region" description="Low complexity" evidence="3">
    <location>
        <begin position="250"/>
        <end position="268"/>
    </location>
</feature>
<dbReference type="OMA" id="CPWEARV"/>
<dbReference type="AlphaFoldDB" id="A0A068TKP3"/>
<sequence length="305" mass="34410">MGSGDWLKNIISKKKVKDKRSKKLKEPASKKSKEQEGEYQAIKETSRLANDISIKNERVPCIPTEDVAAIRIQTAFRGFMARKKFRYSKGVLRLQALLQGHSVKKQASSTLSYLHSWSKMQAHIRARRICMVTEGRLRQKKLENQLKLEAKLHDVEVEWNGGSETMEEVLARIHQREEAAGKRERAMAYAFSHQWRANTNPNFGWGSTELGKTNWGWSWMDRWIAARPWECRVAVQSSPKKSNGKKTSKTGKNINTPTTKTPVTVKTISPNGKGAVKARKLSFEAADKIVTPKGTSKAEEAGSTS</sequence>
<dbReference type="PhylomeDB" id="A0A068TKP3"/>
<evidence type="ECO:0000256" key="3">
    <source>
        <dbReference type="SAM" id="MobiDB-lite"/>
    </source>
</evidence>
<dbReference type="Pfam" id="PF00612">
    <property type="entry name" value="IQ"/>
    <property type="match status" value="1"/>
</dbReference>
<accession>A0A068TKP3</accession>
<feature type="compositionally biased region" description="Basic and acidic residues" evidence="3">
    <location>
        <begin position="24"/>
        <end position="36"/>
    </location>
</feature>
<evidence type="ECO:0000313" key="4">
    <source>
        <dbReference type="EMBL" id="CDO96736.1"/>
    </source>
</evidence>
<keyword evidence="5" id="KW-1185">Reference proteome</keyword>
<feature type="region of interest" description="Disordered" evidence="3">
    <location>
        <begin position="235"/>
        <end position="305"/>
    </location>
</feature>
<organism evidence="4 5">
    <name type="scientific">Coffea canephora</name>
    <name type="common">Robusta coffee</name>
    <dbReference type="NCBI Taxonomy" id="49390"/>
    <lineage>
        <taxon>Eukaryota</taxon>
        <taxon>Viridiplantae</taxon>
        <taxon>Streptophyta</taxon>
        <taxon>Embryophyta</taxon>
        <taxon>Tracheophyta</taxon>
        <taxon>Spermatophyta</taxon>
        <taxon>Magnoliopsida</taxon>
        <taxon>eudicotyledons</taxon>
        <taxon>Gunneridae</taxon>
        <taxon>Pentapetalae</taxon>
        <taxon>asterids</taxon>
        <taxon>lamiids</taxon>
        <taxon>Gentianales</taxon>
        <taxon>Rubiaceae</taxon>
        <taxon>Ixoroideae</taxon>
        <taxon>Gardenieae complex</taxon>
        <taxon>Bertiereae - Coffeeae clade</taxon>
        <taxon>Coffeeae</taxon>
        <taxon>Coffea</taxon>
    </lineage>
</organism>
<reference evidence="5" key="1">
    <citation type="journal article" date="2014" name="Science">
        <title>The coffee genome provides insight into the convergent evolution of caffeine biosynthesis.</title>
        <authorList>
            <person name="Denoeud F."/>
            <person name="Carretero-Paulet L."/>
            <person name="Dereeper A."/>
            <person name="Droc G."/>
            <person name="Guyot R."/>
            <person name="Pietrella M."/>
            <person name="Zheng C."/>
            <person name="Alberti A."/>
            <person name="Anthony F."/>
            <person name="Aprea G."/>
            <person name="Aury J.M."/>
            <person name="Bento P."/>
            <person name="Bernard M."/>
            <person name="Bocs S."/>
            <person name="Campa C."/>
            <person name="Cenci A."/>
            <person name="Combes M.C."/>
            <person name="Crouzillat D."/>
            <person name="Da Silva C."/>
            <person name="Daddiego L."/>
            <person name="De Bellis F."/>
            <person name="Dussert S."/>
            <person name="Garsmeur O."/>
            <person name="Gayraud T."/>
            <person name="Guignon V."/>
            <person name="Jahn K."/>
            <person name="Jamilloux V."/>
            <person name="Joet T."/>
            <person name="Labadie K."/>
            <person name="Lan T."/>
            <person name="Leclercq J."/>
            <person name="Lepelley M."/>
            <person name="Leroy T."/>
            <person name="Li L.T."/>
            <person name="Librado P."/>
            <person name="Lopez L."/>
            <person name="Munoz A."/>
            <person name="Noel B."/>
            <person name="Pallavicini A."/>
            <person name="Perrotta G."/>
            <person name="Poncet V."/>
            <person name="Pot D."/>
            <person name="Priyono X."/>
            <person name="Rigoreau M."/>
            <person name="Rouard M."/>
            <person name="Rozas J."/>
            <person name="Tranchant-Dubreuil C."/>
            <person name="VanBuren R."/>
            <person name="Zhang Q."/>
            <person name="Andrade A.C."/>
            <person name="Argout X."/>
            <person name="Bertrand B."/>
            <person name="de Kochko A."/>
            <person name="Graziosi G."/>
            <person name="Henry R.J."/>
            <person name="Jayarama X."/>
            <person name="Ming R."/>
            <person name="Nagai C."/>
            <person name="Rounsley S."/>
            <person name="Sankoff D."/>
            <person name="Giuliano G."/>
            <person name="Albert V.A."/>
            <person name="Wincker P."/>
            <person name="Lashermes P."/>
        </authorList>
    </citation>
    <scope>NUCLEOTIDE SEQUENCE [LARGE SCALE GENOMIC DNA]</scope>
    <source>
        <strain evidence="5">cv. DH200-94</strain>
    </source>
</reference>
<dbReference type="Proteomes" id="UP000295252">
    <property type="component" value="Chromosome IV"/>
</dbReference>
<dbReference type="OrthoDB" id="1923765at2759"/>
<dbReference type="PANTHER" id="PTHR32295:SF93">
    <property type="entry name" value="PROTEIN IQ-DOMAIN 9"/>
    <property type="match status" value="1"/>
</dbReference>
<dbReference type="SMART" id="SM00015">
    <property type="entry name" value="IQ"/>
    <property type="match status" value="1"/>
</dbReference>
<dbReference type="PROSITE" id="PS50096">
    <property type="entry name" value="IQ"/>
    <property type="match status" value="2"/>
</dbReference>
<dbReference type="Gramene" id="CDO96736">
    <property type="protein sequence ID" value="CDO96736"/>
    <property type="gene ID" value="GSCOC_T00013848001"/>
</dbReference>
<gene>
    <name evidence="4" type="ORF">GSCOC_T00013848001</name>
</gene>
<feature type="compositionally biased region" description="Basic and acidic residues" evidence="3">
    <location>
        <begin position="296"/>
        <end position="305"/>
    </location>
</feature>
<dbReference type="STRING" id="49390.A0A068TKP3"/>
<keyword evidence="1" id="KW-0112">Calmodulin-binding</keyword>
<comment type="similarity">
    <text evidence="2">Belongs to the IQD family.</text>
</comment>
<dbReference type="EMBL" id="HG739085">
    <property type="protein sequence ID" value="CDO96736.1"/>
    <property type="molecule type" value="Genomic_DNA"/>
</dbReference>
<evidence type="ECO:0000313" key="5">
    <source>
        <dbReference type="Proteomes" id="UP000295252"/>
    </source>
</evidence>
<protein>
    <recommendedName>
        <fullName evidence="6">DUF4005 domain-containing protein</fullName>
    </recommendedName>
</protein>
<name>A0A068TKP3_COFCA</name>